<gene>
    <name evidence="2" type="ORF">ECRASSUSDP1_LOCUS7035</name>
</gene>
<sequence length="400" mass="46071">MKVKHNLLLKNIAPPPLNNDLSNDLRNTTFLIHRKIQKKPKITPVRERSLKPLDSGKLKKVCRTRRTLNKDLLEVKDSEEKKTQVKNIAKKKVTQMARTTNSRSPNIPPLKRPSGVTTDRSPRNGKSLESFSSQSKFLEICASDVIKEADNNFSNFQKYTRNLKKIPHFSKFDKFLCKAKPDFTPGANTQEQELKLKYRNYEFSPRIFNKSVNQYPLNAPPIEGLTASPSMNIQKPVQSLCKMKLSKSFEMAHNISTERENARYGKRLVNNISNVYVTSLQNNVSVQNQRNALFKQLNRGEVKMPTLKENSTHHKSTNESILSSLDKQIHSKFAGTRKVAEKITKKSTNDSKKPFKLRKGEKFKRNIRLMLDKLIQSSKEENGTKNDYKKVFENAILRNR</sequence>
<evidence type="ECO:0000313" key="2">
    <source>
        <dbReference type="EMBL" id="CAI2365741.1"/>
    </source>
</evidence>
<proteinExistence type="predicted"/>
<evidence type="ECO:0000313" key="3">
    <source>
        <dbReference type="Proteomes" id="UP001295684"/>
    </source>
</evidence>
<organism evidence="2 3">
    <name type="scientific">Euplotes crassus</name>
    <dbReference type="NCBI Taxonomy" id="5936"/>
    <lineage>
        <taxon>Eukaryota</taxon>
        <taxon>Sar</taxon>
        <taxon>Alveolata</taxon>
        <taxon>Ciliophora</taxon>
        <taxon>Intramacronucleata</taxon>
        <taxon>Spirotrichea</taxon>
        <taxon>Hypotrichia</taxon>
        <taxon>Euplotida</taxon>
        <taxon>Euplotidae</taxon>
        <taxon>Moneuplotes</taxon>
    </lineage>
</organism>
<dbReference type="AlphaFoldDB" id="A0AAD1UFL5"/>
<feature type="region of interest" description="Disordered" evidence="1">
    <location>
        <begin position="92"/>
        <end position="130"/>
    </location>
</feature>
<comment type="caution">
    <text evidence="2">The sequence shown here is derived from an EMBL/GenBank/DDBJ whole genome shotgun (WGS) entry which is preliminary data.</text>
</comment>
<name>A0AAD1UFL5_EUPCR</name>
<evidence type="ECO:0000256" key="1">
    <source>
        <dbReference type="SAM" id="MobiDB-lite"/>
    </source>
</evidence>
<protein>
    <submittedName>
        <fullName evidence="2">Uncharacterized protein</fullName>
    </submittedName>
</protein>
<keyword evidence="3" id="KW-1185">Reference proteome</keyword>
<feature type="compositionally biased region" description="Polar residues" evidence="1">
    <location>
        <begin position="96"/>
        <end position="105"/>
    </location>
</feature>
<accession>A0AAD1UFL5</accession>
<reference evidence="2" key="1">
    <citation type="submission" date="2023-07" db="EMBL/GenBank/DDBJ databases">
        <authorList>
            <consortium name="AG Swart"/>
            <person name="Singh M."/>
            <person name="Singh A."/>
            <person name="Seah K."/>
            <person name="Emmerich C."/>
        </authorList>
    </citation>
    <scope>NUCLEOTIDE SEQUENCE</scope>
    <source>
        <strain evidence="2">DP1</strain>
    </source>
</reference>
<dbReference type="EMBL" id="CAMPGE010006840">
    <property type="protein sequence ID" value="CAI2365741.1"/>
    <property type="molecule type" value="Genomic_DNA"/>
</dbReference>
<dbReference type="Proteomes" id="UP001295684">
    <property type="component" value="Unassembled WGS sequence"/>
</dbReference>